<dbReference type="PANTHER" id="PTHR43827">
    <property type="entry name" value="2,5-DIKETO-D-GLUCONIC ACID REDUCTASE"/>
    <property type="match status" value="1"/>
</dbReference>
<dbReference type="PANTHER" id="PTHR43827:SF3">
    <property type="entry name" value="NADP-DEPENDENT OXIDOREDUCTASE DOMAIN-CONTAINING PROTEIN"/>
    <property type="match status" value="1"/>
</dbReference>
<protein>
    <submittedName>
        <fullName evidence="8">Aldo/keto reductase</fullName>
    </submittedName>
</protein>
<evidence type="ECO:0000259" key="7">
    <source>
        <dbReference type="Pfam" id="PF00248"/>
    </source>
</evidence>
<evidence type="ECO:0000313" key="9">
    <source>
        <dbReference type="Proteomes" id="UP001220962"/>
    </source>
</evidence>
<evidence type="ECO:0000256" key="2">
    <source>
        <dbReference type="ARBA" id="ARBA00022857"/>
    </source>
</evidence>
<dbReference type="GO" id="GO:0016616">
    <property type="term" value="F:oxidoreductase activity, acting on the CH-OH group of donors, NAD or NADP as acceptor"/>
    <property type="evidence" value="ECO:0007669"/>
    <property type="project" value="UniProtKB-ARBA"/>
</dbReference>
<dbReference type="InterPro" id="IPR036812">
    <property type="entry name" value="NAD(P)_OxRdtase_dom_sf"/>
</dbReference>
<dbReference type="Pfam" id="PF00248">
    <property type="entry name" value="Aldo_ket_red"/>
    <property type="match status" value="1"/>
</dbReference>
<dbReference type="InterPro" id="IPR044500">
    <property type="entry name" value="AKR5G"/>
</dbReference>
<dbReference type="CDD" id="cd19157">
    <property type="entry name" value="AKR_AKR5G1-3"/>
    <property type="match status" value="1"/>
</dbReference>
<organism evidence="8 9">
    <name type="scientific">Paenibacillus urinalis</name>
    <dbReference type="NCBI Taxonomy" id="521520"/>
    <lineage>
        <taxon>Bacteria</taxon>
        <taxon>Bacillati</taxon>
        <taxon>Bacillota</taxon>
        <taxon>Bacilli</taxon>
        <taxon>Bacillales</taxon>
        <taxon>Paenibacillaceae</taxon>
        <taxon>Paenibacillus</taxon>
    </lineage>
</organism>
<dbReference type="Proteomes" id="UP001220962">
    <property type="component" value="Chromosome"/>
</dbReference>
<feature type="domain" description="NADP-dependent oxidoreductase" evidence="7">
    <location>
        <begin position="22"/>
        <end position="263"/>
    </location>
</feature>
<evidence type="ECO:0000256" key="4">
    <source>
        <dbReference type="PIRSR" id="PIRSR000097-1"/>
    </source>
</evidence>
<feature type="binding site" evidence="5">
    <location>
        <position position="113"/>
    </location>
    <ligand>
        <name>substrate</name>
    </ligand>
</feature>
<feature type="site" description="Lowers pKa of active site Tyr" evidence="6">
    <location>
        <position position="80"/>
    </location>
</feature>
<evidence type="ECO:0000256" key="6">
    <source>
        <dbReference type="PIRSR" id="PIRSR000097-3"/>
    </source>
</evidence>
<evidence type="ECO:0000313" key="8">
    <source>
        <dbReference type="EMBL" id="WDH82322.1"/>
    </source>
</evidence>
<dbReference type="Gene3D" id="3.20.20.100">
    <property type="entry name" value="NADP-dependent oxidoreductase domain"/>
    <property type="match status" value="1"/>
</dbReference>
<dbReference type="InterPro" id="IPR023210">
    <property type="entry name" value="NADP_OxRdtase_dom"/>
</dbReference>
<dbReference type="EMBL" id="CP118101">
    <property type="protein sequence ID" value="WDH82322.1"/>
    <property type="molecule type" value="Genomic_DNA"/>
</dbReference>
<dbReference type="PROSITE" id="PS00063">
    <property type="entry name" value="ALDOKETO_REDUCTASE_3"/>
    <property type="match status" value="1"/>
</dbReference>
<comment type="similarity">
    <text evidence="1">Belongs to the aldo/keto reductase family.</text>
</comment>
<dbReference type="AlphaFoldDB" id="A0AAX3MYH2"/>
<reference evidence="8" key="1">
    <citation type="submission" date="2023-02" db="EMBL/GenBank/DDBJ databases">
        <title>Pathogen: clinical or host-associated sample.</title>
        <authorList>
            <person name="Hergert J."/>
            <person name="Casey R."/>
            <person name="Wagner J."/>
            <person name="Young E.L."/>
            <person name="Oakeson K.F."/>
        </authorList>
    </citation>
    <scope>NUCLEOTIDE SEQUENCE</scope>
    <source>
        <strain evidence="8">2022CK-00830</strain>
    </source>
</reference>
<gene>
    <name evidence="8" type="ORF">PUW23_23215</name>
</gene>
<feature type="active site" description="Proton donor" evidence="4">
    <location>
        <position position="55"/>
    </location>
</feature>
<dbReference type="PRINTS" id="PR00069">
    <property type="entry name" value="ALDKETRDTASE"/>
</dbReference>
<dbReference type="PROSITE" id="PS00062">
    <property type="entry name" value="ALDOKETO_REDUCTASE_2"/>
    <property type="match status" value="1"/>
</dbReference>
<dbReference type="FunFam" id="3.20.20.100:FF:000015">
    <property type="entry name" value="Oxidoreductase, aldo/keto reductase family"/>
    <property type="match status" value="1"/>
</dbReference>
<dbReference type="PIRSF" id="PIRSF000097">
    <property type="entry name" value="AKR"/>
    <property type="match status" value="1"/>
</dbReference>
<sequence>MTIAHLQDTVTLNNGVNMPQFGLGVWKVKEGDEAYNAVKHAITHGYRAIDTAAAYKNEESVGQAIKDSGVPREDLFITTKVWNSDQGYESTLRAFDESLAKLGLDYLDLYLIHWPVAGKYKDTWKALEKLYADGKVRAIGVCNFHIHHLEDLLADATVVPAVNQVEFHPQLSQEPLRAFCKAQGILFEGWSPLGNGKLLDNTTIKVIADKYNKSVAQVILRWHIQQGAITIPKSVTPSRIEENADIFDFELTVMDMDTINGLNKNERFGADPDNFNF</sequence>
<dbReference type="RefSeq" id="WP_274359130.1">
    <property type="nucleotide sequence ID" value="NZ_CP118101.1"/>
</dbReference>
<dbReference type="PROSITE" id="PS00798">
    <property type="entry name" value="ALDOKETO_REDUCTASE_1"/>
    <property type="match status" value="1"/>
</dbReference>
<evidence type="ECO:0000256" key="5">
    <source>
        <dbReference type="PIRSR" id="PIRSR000097-2"/>
    </source>
</evidence>
<dbReference type="InterPro" id="IPR020471">
    <property type="entry name" value="AKR"/>
</dbReference>
<accession>A0AAX3MYH2</accession>
<proteinExistence type="inferred from homology"/>
<name>A0AAX3MYH2_9BACL</name>
<dbReference type="SUPFAM" id="SSF51430">
    <property type="entry name" value="NAD(P)-linked oxidoreductase"/>
    <property type="match status" value="1"/>
</dbReference>
<keyword evidence="3" id="KW-0560">Oxidoreductase</keyword>
<dbReference type="InterPro" id="IPR018170">
    <property type="entry name" value="Aldo/ket_reductase_CS"/>
</dbReference>
<evidence type="ECO:0000256" key="1">
    <source>
        <dbReference type="ARBA" id="ARBA00007905"/>
    </source>
</evidence>
<keyword evidence="2" id="KW-0521">NADP</keyword>
<evidence type="ECO:0000256" key="3">
    <source>
        <dbReference type="ARBA" id="ARBA00023002"/>
    </source>
</evidence>